<reference evidence="4 5" key="1">
    <citation type="submission" date="2024-04" db="EMBL/GenBank/DDBJ databases">
        <title>Tritrichomonas musculus Genome.</title>
        <authorList>
            <person name="Alves-Ferreira E."/>
            <person name="Grigg M."/>
            <person name="Lorenzi H."/>
            <person name="Galac M."/>
        </authorList>
    </citation>
    <scope>NUCLEOTIDE SEQUENCE [LARGE SCALE GENOMIC DNA]</scope>
    <source>
        <strain evidence="4 5">EAF2021</strain>
    </source>
</reference>
<protein>
    <submittedName>
        <fullName evidence="4">Uncharacterized protein</fullName>
    </submittedName>
</protein>
<feature type="compositionally biased region" description="Low complexity" evidence="3">
    <location>
        <begin position="1348"/>
        <end position="1379"/>
    </location>
</feature>
<keyword evidence="5" id="KW-1185">Reference proteome</keyword>
<feature type="region of interest" description="Disordered" evidence="3">
    <location>
        <begin position="1"/>
        <end position="55"/>
    </location>
</feature>
<feature type="compositionally biased region" description="Polar residues" evidence="3">
    <location>
        <begin position="7"/>
        <end position="20"/>
    </location>
</feature>
<feature type="compositionally biased region" description="Low complexity" evidence="3">
    <location>
        <begin position="1391"/>
        <end position="1409"/>
    </location>
</feature>
<feature type="compositionally biased region" description="Basic residues" evidence="3">
    <location>
        <begin position="24"/>
        <end position="36"/>
    </location>
</feature>
<evidence type="ECO:0000313" key="4">
    <source>
        <dbReference type="EMBL" id="KAK8898582.1"/>
    </source>
</evidence>
<keyword evidence="2" id="KW-0539">Nucleus</keyword>
<feature type="compositionally biased region" description="Acidic residues" evidence="3">
    <location>
        <begin position="765"/>
        <end position="801"/>
    </location>
</feature>
<feature type="compositionally biased region" description="Basic residues" evidence="3">
    <location>
        <begin position="808"/>
        <end position="842"/>
    </location>
</feature>
<evidence type="ECO:0000256" key="1">
    <source>
        <dbReference type="ARBA" id="ARBA00004123"/>
    </source>
</evidence>
<feature type="region of interest" description="Disordered" evidence="3">
    <location>
        <begin position="637"/>
        <end position="659"/>
    </location>
</feature>
<proteinExistence type="predicted"/>
<dbReference type="Proteomes" id="UP001470230">
    <property type="component" value="Unassembled WGS sequence"/>
</dbReference>
<feature type="compositionally biased region" description="Basic residues" evidence="3">
    <location>
        <begin position="642"/>
        <end position="659"/>
    </location>
</feature>
<feature type="compositionally biased region" description="Acidic residues" evidence="3">
    <location>
        <begin position="740"/>
        <end position="758"/>
    </location>
</feature>
<sequence length="1733" mass="202157">MKKSLQEENINSMDGVQSNEIPVKRKRGRPPSKHKNQNLLAEIRSSQRITEPPNAKMQNESKHLMFEYPPQIPFKGFDLDQNLKESNTSTQFFQNIINNVLNLWWNGSSPVLFDDSKIIKYELVFNILRFFKHLFDSLPPLLIMTNSDNLNQWVSTFVGYNSYLFSEDENDTESDLYYTPKSKTKLDVLVLSNDQILSELSSKTFSLLILDQPTNFDGLAYLNEFDIKSRFLISDKNSQNIPPTFDVEHSMTITLDDLKMNHYISEILHFCPMTLFQIRQTQQLFKTNKSRLNQNPEQLSERLTMFLSHMVQQVKSISVHPSLSNSYNGVDNQSGKFQELLKIVMELQMYRNKIAIIGYDSKLLTFTTSFFIKNKINAYNVNQLSKEKKKIQLIETYNESDYSCLLIIDPYDFTKYYERLIIDKIIILEVGINLTSMINEVLKWEQNQHYNFPQIIRLITDNSIELPIYDMQFENHQENIEENQEKSEDNQGEIDDNQENQEGIQQNQEVNQNDNNNSLFFDTDHMKSDTLLLLLKQSARLCFEINGEDIKEQINFCYSHPHKLFNIDTNFNSNFWNEITQIDLQEHMLQRSQQQNQKMFKQQIHSRSLKVDDDNLSIANRFKNELMRRTRRMDQEIIESHKKTKIATRNSVKKSSKKIYKKRKISKRKLNQIEGEEEEENELSNIEDNDESQFESSNEEIGEDENLNKKKKSSQKLRQSPRHKSSQKYKDRESSSESGSEPESESVDEEEEENDDDNENKKSDLEDDNGNEEEEEEEAQEESENEFEESANEENDEDDENTSIASREKKRLKKKEQMKNLIKVHSKSSKKTKSSRKVTKRSTRSESKKIQEREAQQKTRQRQAQLLQKPRKHIPKFEAMVSFWNLRHFTHYLELLRDYGFDRWDKFSVFDRPIQELRKIGALIIRNLETTSRENRLLREYFANELRSSELSRLDAALPFVRRKLSKSVVRNELLADLTGMLVLSKQAPRTPKDVVLPPFVSEVEPLDEEWTEDDDKTLLFLIHENGLLHIPSTFKHNLSKNFIKRFRSFYSIDPSNQTNYVSNNANNTAVKAKGPSIVESKVSPKKKIVSIKGKARSTSDSLYSHGSTTTKSKTSRAIGVKQHTAIILNLCSYGFPNLYKFKMQMNTNVVNLTDIELQEYVDNIFNFCTCTNKDERKVLAQKLVGKIEKYTATKIITRKNMFEKLREDAASYDKISGEDIELLSAMAFHGFTNTDTSPILLSSCSGECSDQRLFQRVKAIAMQKQIHNEDKIPNFFSANEPQEEKPQEIVQQEDNQLNITNEIPTTENTEILQNEQENKENENNGNFEISQEDKVENNEILNNEPTNSNIDLENNNNDIPVDNNDNNIIQPINEINQDYTSNQQPPPPTESINQENQQEQPIQPESIVIPPPAPEQETQDQIEMEESLFPLKLNDRQVLKSIGTIDPRFHDEDRIYPIGYECAVACINPFADNSNLIWLNLSVQLLNTKISKKDKNSKSGDLLLFVVKKEREKSAEISDYSPDSVFEKVRSRIIRKTNSWIPPFDGNEMFGFNSSKVHRIFLQMPNIDECTNYKKRFFRLPMTIEHEWPILGRYDDKRKQMQMYSMFTSPAGESNSKSLNSEEISYQKVANSNNKQKVMKKLKHLNLKSNRKEKANQKLKPNEKSQSFLMKKKEFGALMKPLVINCQPIFDLDQKEASLSVSGPFIDFEGVMNRYEKWDEDIIKKYVPNYST</sequence>
<dbReference type="EMBL" id="JAPFFF010000001">
    <property type="protein sequence ID" value="KAK8898582.1"/>
    <property type="molecule type" value="Genomic_DNA"/>
</dbReference>
<feature type="compositionally biased region" description="Basic and acidic residues" evidence="3">
    <location>
        <begin position="843"/>
        <end position="857"/>
    </location>
</feature>
<evidence type="ECO:0000256" key="3">
    <source>
        <dbReference type="SAM" id="MobiDB-lite"/>
    </source>
</evidence>
<accession>A0ABR2L5G0</accession>
<dbReference type="InterPro" id="IPR003888">
    <property type="entry name" value="FYrich_N"/>
</dbReference>
<dbReference type="SMART" id="SM00542">
    <property type="entry name" value="FYRC"/>
    <property type="match status" value="1"/>
</dbReference>
<evidence type="ECO:0000313" key="5">
    <source>
        <dbReference type="Proteomes" id="UP001470230"/>
    </source>
</evidence>
<feature type="compositionally biased region" description="Acidic residues" evidence="3">
    <location>
        <begin position="674"/>
        <end position="705"/>
    </location>
</feature>
<organism evidence="4 5">
    <name type="scientific">Tritrichomonas musculus</name>
    <dbReference type="NCBI Taxonomy" id="1915356"/>
    <lineage>
        <taxon>Eukaryota</taxon>
        <taxon>Metamonada</taxon>
        <taxon>Parabasalia</taxon>
        <taxon>Tritrichomonadida</taxon>
        <taxon>Tritrichomonadidae</taxon>
        <taxon>Tritrichomonas</taxon>
    </lineage>
</organism>
<comment type="subcellular location">
    <subcellularLocation>
        <location evidence="1">Nucleus</location>
    </subcellularLocation>
</comment>
<name>A0ABR2L5G0_9EUKA</name>
<feature type="region of interest" description="Disordered" evidence="3">
    <location>
        <begin position="671"/>
        <end position="868"/>
    </location>
</feature>
<feature type="region of interest" description="Disordered" evidence="3">
    <location>
        <begin position="1342"/>
        <end position="1421"/>
    </location>
</feature>
<dbReference type="Gene3D" id="3.30.160.360">
    <property type="match status" value="1"/>
</dbReference>
<feature type="compositionally biased region" description="Basic residues" evidence="3">
    <location>
        <begin position="709"/>
        <end position="727"/>
    </location>
</feature>
<evidence type="ECO:0000256" key="2">
    <source>
        <dbReference type="ARBA" id="ARBA00023242"/>
    </source>
</evidence>
<comment type="caution">
    <text evidence="4">The sequence shown here is derived from an EMBL/GenBank/DDBJ whole genome shotgun (WGS) entry which is preliminary data.</text>
</comment>
<dbReference type="InterPro" id="IPR003889">
    <property type="entry name" value="FYrich_C"/>
</dbReference>
<dbReference type="Pfam" id="PF05965">
    <property type="entry name" value="FYRC"/>
    <property type="match status" value="1"/>
</dbReference>
<gene>
    <name evidence="4" type="ORF">M9Y10_000874</name>
</gene>
<dbReference type="PROSITE" id="PS51543">
    <property type="entry name" value="FYRC"/>
    <property type="match status" value="1"/>
</dbReference>
<dbReference type="PROSITE" id="PS51542">
    <property type="entry name" value="FYRN"/>
    <property type="match status" value="1"/>
</dbReference>